<keyword evidence="2" id="KW-0012">Acyltransferase</keyword>
<protein>
    <submittedName>
        <fullName evidence="4">GNAT family N-acetyltransferase</fullName>
    </submittedName>
</protein>
<dbReference type="InterPro" id="IPR016181">
    <property type="entry name" value="Acyl_CoA_acyltransferase"/>
</dbReference>
<dbReference type="GO" id="GO:0016747">
    <property type="term" value="F:acyltransferase activity, transferring groups other than amino-acyl groups"/>
    <property type="evidence" value="ECO:0007669"/>
    <property type="project" value="InterPro"/>
</dbReference>
<organism evidence="4 5">
    <name type="scientific">Pannonibacter tanglangensis</name>
    <dbReference type="NCBI Taxonomy" id="2750084"/>
    <lineage>
        <taxon>Bacteria</taxon>
        <taxon>Pseudomonadati</taxon>
        <taxon>Pseudomonadota</taxon>
        <taxon>Alphaproteobacteria</taxon>
        <taxon>Hyphomicrobiales</taxon>
        <taxon>Stappiaceae</taxon>
        <taxon>Pannonibacter</taxon>
    </lineage>
</organism>
<dbReference type="PROSITE" id="PS51186">
    <property type="entry name" value="GNAT"/>
    <property type="match status" value="1"/>
</dbReference>
<dbReference type="InterPro" id="IPR000182">
    <property type="entry name" value="GNAT_dom"/>
</dbReference>
<dbReference type="RefSeq" id="WP_161707691.1">
    <property type="nucleotide sequence ID" value="NZ_JAABLQ010000001.1"/>
</dbReference>
<evidence type="ECO:0000313" key="5">
    <source>
        <dbReference type="Proteomes" id="UP000586722"/>
    </source>
</evidence>
<dbReference type="AlphaFoldDB" id="A0A7X5J708"/>
<sequence>MPIRPARLDDLPDLLAINQANVPAVGDLDADSLARLMQQAAHVLVAETADAGVAGFLLCLHEGAAYGSPNYAWLAARHPRMAYVDRIALAEGQRSQGLGAQLYAALAAAEAGTGRPLTCEVNERPANPGSLRFHQRLGFEITGRADHGSKAVIFLVRPADAKDMIR</sequence>
<evidence type="ECO:0000313" key="4">
    <source>
        <dbReference type="EMBL" id="NBN76937.1"/>
    </source>
</evidence>
<dbReference type="PIRSF" id="PIRSF028520">
    <property type="entry name" value="UCP028520"/>
    <property type="match status" value="1"/>
</dbReference>
<accession>A0A7X5J708</accession>
<keyword evidence="1" id="KW-0808">Transferase</keyword>
<dbReference type="Proteomes" id="UP000586722">
    <property type="component" value="Unassembled WGS sequence"/>
</dbReference>
<dbReference type="InterPro" id="IPR050832">
    <property type="entry name" value="Bact_Acetyltransf"/>
</dbReference>
<evidence type="ECO:0000256" key="2">
    <source>
        <dbReference type="ARBA" id="ARBA00023315"/>
    </source>
</evidence>
<dbReference type="PANTHER" id="PTHR43877:SF2">
    <property type="entry name" value="AMINOALKYLPHOSPHONATE N-ACETYLTRANSFERASE-RELATED"/>
    <property type="match status" value="1"/>
</dbReference>
<gene>
    <name evidence="4" type="ORF">GWI72_01495</name>
</gene>
<comment type="caution">
    <text evidence="4">The sequence shown here is derived from an EMBL/GenBank/DDBJ whole genome shotgun (WGS) entry which is preliminary data.</text>
</comment>
<keyword evidence="5" id="KW-1185">Reference proteome</keyword>
<evidence type="ECO:0000256" key="1">
    <source>
        <dbReference type="ARBA" id="ARBA00022679"/>
    </source>
</evidence>
<dbReference type="EMBL" id="JAABLQ010000001">
    <property type="protein sequence ID" value="NBN76937.1"/>
    <property type="molecule type" value="Genomic_DNA"/>
</dbReference>
<reference evidence="5" key="1">
    <citation type="submission" date="2020-01" db="EMBL/GenBank/DDBJ databases">
        <authorList>
            <person name="Fang Y."/>
            <person name="Sun R."/>
            <person name="Nie L."/>
            <person name="He J."/>
            <person name="Hao L."/>
            <person name="Wang L."/>
            <person name="Su S."/>
            <person name="Lv E."/>
            <person name="Zhang Z."/>
            <person name="Xie R."/>
            <person name="Liu H."/>
        </authorList>
    </citation>
    <scope>NUCLEOTIDE SEQUENCE [LARGE SCALE GENOMIC DNA]</scope>
    <source>
        <strain evidence="5">XCT-53</strain>
    </source>
</reference>
<dbReference type="SUPFAM" id="SSF55729">
    <property type="entry name" value="Acyl-CoA N-acyltransferases (Nat)"/>
    <property type="match status" value="1"/>
</dbReference>
<dbReference type="Gene3D" id="3.40.630.30">
    <property type="match status" value="1"/>
</dbReference>
<feature type="domain" description="N-acetyltransferase" evidence="3">
    <location>
        <begin position="1"/>
        <end position="160"/>
    </location>
</feature>
<dbReference type="Pfam" id="PF00583">
    <property type="entry name" value="Acetyltransf_1"/>
    <property type="match status" value="1"/>
</dbReference>
<proteinExistence type="predicted"/>
<evidence type="ECO:0000259" key="3">
    <source>
        <dbReference type="PROSITE" id="PS51186"/>
    </source>
</evidence>
<name>A0A7X5J708_9HYPH</name>
<dbReference type="InterPro" id="IPR016890">
    <property type="entry name" value="UCP028520"/>
</dbReference>
<dbReference type="PANTHER" id="PTHR43877">
    <property type="entry name" value="AMINOALKYLPHOSPHONATE N-ACETYLTRANSFERASE-RELATED-RELATED"/>
    <property type="match status" value="1"/>
</dbReference>